<reference evidence="1" key="1">
    <citation type="submission" date="2017-05" db="UniProtKB">
        <authorList>
            <consortium name="EnsemblMetazoa"/>
        </authorList>
    </citation>
    <scope>IDENTIFICATION</scope>
</reference>
<organism evidence="1">
    <name type="scientific">Amphimedon queenslandica</name>
    <name type="common">Sponge</name>
    <dbReference type="NCBI Taxonomy" id="400682"/>
    <lineage>
        <taxon>Eukaryota</taxon>
        <taxon>Metazoa</taxon>
        <taxon>Porifera</taxon>
        <taxon>Demospongiae</taxon>
        <taxon>Heteroscleromorpha</taxon>
        <taxon>Haplosclerida</taxon>
        <taxon>Niphatidae</taxon>
        <taxon>Amphimedon</taxon>
    </lineage>
</organism>
<dbReference type="InterPro" id="IPR016024">
    <property type="entry name" value="ARM-type_fold"/>
</dbReference>
<dbReference type="InParanoid" id="A0A1X7SMZ9"/>
<dbReference type="InterPro" id="IPR011989">
    <property type="entry name" value="ARM-like"/>
</dbReference>
<evidence type="ECO:0000313" key="1">
    <source>
        <dbReference type="EnsemblMetazoa" id="Aqu2.1.03456_001"/>
    </source>
</evidence>
<dbReference type="OrthoDB" id="608866at2759"/>
<dbReference type="EnsemblMetazoa" id="Aqu2.1.03456_001">
    <property type="protein sequence ID" value="Aqu2.1.03456_001"/>
    <property type="gene ID" value="Aqu2.1.03456"/>
</dbReference>
<name>A0A1X7SMZ9_AMPQE</name>
<dbReference type="SUPFAM" id="SSF48371">
    <property type="entry name" value="ARM repeat"/>
    <property type="match status" value="1"/>
</dbReference>
<protein>
    <submittedName>
        <fullName evidence="1">Uncharacterized protein</fullName>
    </submittedName>
</protein>
<sequence>LNQCQCISIFPVAVHVLGLAEEGCCDLEGELVVLKSVINVFTSCIANNGNTQDKLYKVGGLCVMTRMLIKLKEKTITGGEDEKRQERLEFISCLIQAILAAVTNNDTNTKFLVSFKIVSLLLELLSDKGGLNPRQQLIAITCLETLIENSDKMIPIVIKMSRNRLKVPQVIEEDEEEEGIFEAIDMPSQKLCLKFGNFKMP</sequence>
<dbReference type="Gene3D" id="1.25.10.10">
    <property type="entry name" value="Leucine-rich Repeat Variant"/>
    <property type="match status" value="1"/>
</dbReference>
<dbReference type="AlphaFoldDB" id="A0A1X7SMZ9"/>
<accession>A0A1X7SMZ9</accession>
<proteinExistence type="predicted"/>